<evidence type="ECO:0000259" key="14">
    <source>
        <dbReference type="PROSITE" id="PS50011"/>
    </source>
</evidence>
<feature type="compositionally biased region" description="Basic and acidic residues" evidence="13">
    <location>
        <begin position="83"/>
        <end position="95"/>
    </location>
</feature>
<dbReference type="PROSITE" id="PS50011">
    <property type="entry name" value="PROTEIN_KINASE_DOM"/>
    <property type="match status" value="1"/>
</dbReference>
<accession>A0A6A4G6M1</accession>
<evidence type="ECO:0000313" key="16">
    <source>
        <dbReference type="Proteomes" id="UP000434957"/>
    </source>
</evidence>
<feature type="binding site" evidence="9">
    <location>
        <position position="490"/>
    </location>
    <ligand>
        <name>ATP</name>
        <dbReference type="ChEBI" id="CHEBI:30616"/>
    </ligand>
</feature>
<feature type="binding site" evidence="9">
    <location>
        <begin position="476"/>
        <end position="477"/>
    </location>
    <ligand>
        <name>ATP</name>
        <dbReference type="ChEBI" id="CHEBI:30616"/>
    </ligand>
</feature>
<dbReference type="Pfam" id="PF00069">
    <property type="entry name" value="Pkinase"/>
    <property type="match status" value="1"/>
</dbReference>
<dbReference type="PROSITE" id="PS00108">
    <property type="entry name" value="PROTEIN_KINASE_ST"/>
    <property type="match status" value="1"/>
</dbReference>
<dbReference type="FunFam" id="3.30.200.20:FF:000042">
    <property type="entry name" value="Aurora kinase A"/>
    <property type="match status" value="1"/>
</dbReference>
<keyword evidence="3 9" id="KW-0547">Nucleotide-binding</keyword>
<dbReference type="PROSITE" id="PS00107">
    <property type="entry name" value="PROTEIN_KINASE_ATP"/>
    <property type="match status" value="1"/>
</dbReference>
<evidence type="ECO:0000256" key="7">
    <source>
        <dbReference type="ARBA" id="ARBA00048679"/>
    </source>
</evidence>
<dbReference type="InterPro" id="IPR030616">
    <property type="entry name" value="Aur-like"/>
</dbReference>
<dbReference type="InterPro" id="IPR000719">
    <property type="entry name" value="Prot_kinase_dom"/>
</dbReference>
<evidence type="ECO:0000256" key="13">
    <source>
        <dbReference type="SAM" id="MobiDB-lite"/>
    </source>
</evidence>
<evidence type="ECO:0000256" key="10">
    <source>
        <dbReference type="PIRSR" id="PIRSR630616-3"/>
    </source>
</evidence>
<comment type="catalytic activity">
    <reaction evidence="6 12">
        <text>L-threonyl-[protein] + ATP = O-phospho-L-threonyl-[protein] + ADP + H(+)</text>
        <dbReference type="Rhea" id="RHEA:46608"/>
        <dbReference type="Rhea" id="RHEA-COMP:11060"/>
        <dbReference type="Rhea" id="RHEA-COMP:11605"/>
        <dbReference type="ChEBI" id="CHEBI:15378"/>
        <dbReference type="ChEBI" id="CHEBI:30013"/>
        <dbReference type="ChEBI" id="CHEBI:30616"/>
        <dbReference type="ChEBI" id="CHEBI:61977"/>
        <dbReference type="ChEBI" id="CHEBI:456216"/>
        <dbReference type="EC" id="2.7.11.1"/>
    </reaction>
</comment>
<keyword evidence="4 12" id="KW-0418">Kinase</keyword>
<dbReference type="EMBL" id="QXFT01000118">
    <property type="protein sequence ID" value="KAE9354352.1"/>
    <property type="molecule type" value="Genomic_DNA"/>
</dbReference>
<feature type="cross-link" description="Glycyl lysine isopeptide (Lys-Gly) (interchain with G-Cter in SUMO2)" evidence="10">
    <location>
        <position position="474"/>
    </location>
</feature>
<feature type="binding site" evidence="9">
    <location>
        <position position="359"/>
    </location>
    <ligand>
        <name>ATP</name>
        <dbReference type="ChEBI" id="CHEBI:30616"/>
    </ligand>
</feature>
<evidence type="ECO:0000256" key="8">
    <source>
        <dbReference type="PIRSR" id="PIRSR630616-1"/>
    </source>
</evidence>
<feature type="binding site" evidence="9 11">
    <location>
        <position position="378"/>
    </location>
    <ligand>
        <name>ATP</name>
        <dbReference type="ChEBI" id="CHEBI:30616"/>
    </ligand>
</feature>
<feature type="compositionally biased region" description="Basic residues" evidence="13">
    <location>
        <begin position="33"/>
        <end position="43"/>
    </location>
</feature>
<evidence type="ECO:0000256" key="12">
    <source>
        <dbReference type="RuleBase" id="RU367134"/>
    </source>
</evidence>
<dbReference type="Proteomes" id="UP000434957">
    <property type="component" value="Unassembled WGS sequence"/>
</dbReference>
<evidence type="ECO:0000256" key="1">
    <source>
        <dbReference type="ARBA" id="ARBA00022527"/>
    </source>
</evidence>
<proteinExistence type="inferred from homology"/>
<reference evidence="15 16" key="1">
    <citation type="submission" date="2018-08" db="EMBL/GenBank/DDBJ databases">
        <title>Genomic investigation of the strawberry pathogen Phytophthora fragariae indicates pathogenicity is determined by transcriptional variation in three key races.</title>
        <authorList>
            <person name="Adams T.M."/>
            <person name="Armitage A.D."/>
            <person name="Sobczyk M.K."/>
            <person name="Bates H.J."/>
            <person name="Dunwell J.M."/>
            <person name="Nellist C.F."/>
            <person name="Harrison R.J."/>
        </authorList>
    </citation>
    <scope>NUCLEOTIDE SEQUENCE [LARGE SCALE GENOMIC DNA]</scope>
    <source>
        <strain evidence="15 16">SCRP333</strain>
    </source>
</reference>
<dbReference type="FunFam" id="1.10.510.10:FF:000235">
    <property type="entry name" value="Serine/threonine-protein kinase ark1"/>
    <property type="match status" value="1"/>
</dbReference>
<keyword evidence="1 12" id="KW-0723">Serine/threonine-protein kinase</keyword>
<dbReference type="Gene3D" id="1.10.510.10">
    <property type="entry name" value="Transferase(Phosphotransferase) domain 1"/>
    <property type="match status" value="1"/>
</dbReference>
<comment type="caution">
    <text evidence="15">The sequence shown here is derived from an EMBL/GenBank/DDBJ whole genome shotgun (WGS) entry which is preliminary data.</text>
</comment>
<evidence type="ECO:0000256" key="4">
    <source>
        <dbReference type="ARBA" id="ARBA00022777"/>
    </source>
</evidence>
<organism evidence="15 16">
    <name type="scientific">Phytophthora rubi</name>
    <dbReference type="NCBI Taxonomy" id="129364"/>
    <lineage>
        <taxon>Eukaryota</taxon>
        <taxon>Sar</taxon>
        <taxon>Stramenopiles</taxon>
        <taxon>Oomycota</taxon>
        <taxon>Peronosporomycetes</taxon>
        <taxon>Peronosporales</taxon>
        <taxon>Peronosporaceae</taxon>
        <taxon>Phytophthora</taxon>
    </lineage>
</organism>
<comment type="catalytic activity">
    <reaction evidence="7 12">
        <text>L-seryl-[protein] + ATP = O-phospho-L-seryl-[protein] + ADP + H(+)</text>
        <dbReference type="Rhea" id="RHEA:17989"/>
        <dbReference type="Rhea" id="RHEA-COMP:9863"/>
        <dbReference type="Rhea" id="RHEA-COMP:11604"/>
        <dbReference type="ChEBI" id="CHEBI:15378"/>
        <dbReference type="ChEBI" id="CHEBI:29999"/>
        <dbReference type="ChEBI" id="CHEBI:30616"/>
        <dbReference type="ChEBI" id="CHEBI:83421"/>
        <dbReference type="ChEBI" id="CHEBI:456216"/>
        <dbReference type="EC" id="2.7.11.1"/>
    </reaction>
</comment>
<protein>
    <recommendedName>
        <fullName evidence="12">Aurora kinase</fullName>
        <ecNumber evidence="12">2.7.11.1</ecNumber>
    </recommendedName>
</protein>
<evidence type="ECO:0000256" key="3">
    <source>
        <dbReference type="ARBA" id="ARBA00022741"/>
    </source>
</evidence>
<dbReference type="InterPro" id="IPR011009">
    <property type="entry name" value="Kinase-like_dom_sf"/>
</dbReference>
<feature type="binding site" evidence="9">
    <location>
        <begin position="427"/>
        <end position="429"/>
    </location>
    <ligand>
        <name>ATP</name>
        <dbReference type="ChEBI" id="CHEBI:30616"/>
    </ligand>
</feature>
<keyword evidence="16" id="KW-1185">Reference proteome</keyword>
<feature type="region of interest" description="Disordered" evidence="13">
    <location>
        <begin position="16"/>
        <end position="151"/>
    </location>
</feature>
<name>A0A6A4G6M1_9STRA</name>
<feature type="domain" description="Protein kinase" evidence="14">
    <location>
        <begin position="349"/>
        <end position="603"/>
    </location>
</feature>
<gene>
    <name evidence="15" type="ORF">PR003_g3393</name>
</gene>
<dbReference type="GO" id="GO:0005524">
    <property type="term" value="F:ATP binding"/>
    <property type="evidence" value="ECO:0007669"/>
    <property type="project" value="UniProtKB-UniRule"/>
</dbReference>
<dbReference type="AlphaFoldDB" id="A0A6A4G6M1"/>
<dbReference type="SUPFAM" id="SSF56112">
    <property type="entry name" value="Protein kinase-like (PK-like)"/>
    <property type="match status" value="1"/>
</dbReference>
<dbReference type="CDD" id="cd14007">
    <property type="entry name" value="STKc_Aurora"/>
    <property type="match status" value="1"/>
</dbReference>
<dbReference type="GO" id="GO:0004674">
    <property type="term" value="F:protein serine/threonine kinase activity"/>
    <property type="evidence" value="ECO:0007669"/>
    <property type="project" value="UniProtKB-KW"/>
</dbReference>
<feature type="active site" description="Proton acceptor" evidence="8">
    <location>
        <position position="472"/>
    </location>
</feature>
<dbReference type="EC" id="2.7.11.1" evidence="12"/>
<comment type="similarity">
    <text evidence="12">Belongs to the protein kinase superfamily. Ser/Thr protein kinase family. Aurora subfamily.</text>
</comment>
<keyword evidence="2 12" id="KW-0808">Transferase</keyword>
<dbReference type="InterPro" id="IPR008271">
    <property type="entry name" value="Ser/Thr_kinase_AS"/>
</dbReference>
<keyword evidence="5 9" id="KW-0067">ATP-binding</keyword>
<evidence type="ECO:0000256" key="2">
    <source>
        <dbReference type="ARBA" id="ARBA00022679"/>
    </source>
</evidence>
<sequence>MADNRRLALERWREEKRRQTELQVQQATNAARPARRVLAHSKITRGAPVRTKVAPKQREMPPPSKSAAPRRVSDEPAGLVPIRELEMSDETHEQPIYDTLRTPASKANSSTAADSEDDSTDVLSAKQRKKRRKSYISPASNAPSLAGGAQRVMTPTRLLQHEYDDGGMDGDLEGVTPEIVPGPRRVSVLASRQRKSNESVATSEQAVTPHNTARELLEASVKEEEIASSRETISLGGIGTALRVPHSDSSPKSSDSVLLLTGEKQDPLSLRTKTIDEHQTADTKVWTERKLDLPGRVPVDPAQKLARSSIERRTSRKSVSGRMSLDDSKPVQSLSERLNRNSKFKMDDFIVTKNLGQGKFGNVYMAKEKCTNTTVALKVLFKSPLTRDGGANNLKREAEIQVRLRHPNILYMHGYFYDDSCVYLVLEYAPCGELYKELAKEKYFADAVAARYVAQVIEALKHCHSCDVIHRDIKPENLLLGRNQTIKLADFGWSVHAPKPYNHRTTFCGTPHYLSPEMVMGESYDYRTDSWSLGVLTYELLVGSTPFCCENQAEMYKKIELVDYHFPPSPPVSEAAKSFIAGLLKRNPRDRMSLTNAAKHPWIQNYAAN</sequence>
<dbReference type="InterPro" id="IPR017441">
    <property type="entry name" value="Protein_kinase_ATP_BS"/>
</dbReference>
<evidence type="ECO:0000256" key="9">
    <source>
        <dbReference type="PIRSR" id="PIRSR630616-2"/>
    </source>
</evidence>
<evidence type="ECO:0000256" key="5">
    <source>
        <dbReference type="ARBA" id="ARBA00022840"/>
    </source>
</evidence>
<dbReference type="SMART" id="SM00220">
    <property type="entry name" value="S_TKc"/>
    <property type="match status" value="1"/>
</dbReference>
<feature type="region of interest" description="Disordered" evidence="13">
    <location>
        <begin position="306"/>
        <end position="332"/>
    </location>
</feature>
<evidence type="ECO:0000256" key="6">
    <source>
        <dbReference type="ARBA" id="ARBA00047899"/>
    </source>
</evidence>
<evidence type="ECO:0000256" key="11">
    <source>
        <dbReference type="PROSITE-ProRule" id="PRU10141"/>
    </source>
</evidence>
<dbReference type="PANTHER" id="PTHR24350">
    <property type="entry name" value="SERINE/THREONINE-PROTEIN KINASE IAL-RELATED"/>
    <property type="match status" value="1"/>
</dbReference>
<evidence type="ECO:0000313" key="15">
    <source>
        <dbReference type="EMBL" id="KAE9354352.1"/>
    </source>
</evidence>